<reference evidence="1" key="1">
    <citation type="submission" date="2014-07" db="EMBL/GenBank/DDBJ databases">
        <title>Identification of a novel salt tolerance gene in wild soybean by whole-genome sequencing.</title>
        <authorList>
            <person name="Lam H.-M."/>
            <person name="Qi X."/>
            <person name="Li M.-W."/>
            <person name="Liu X."/>
            <person name="Xie M."/>
            <person name="Ni M."/>
            <person name="Xu X."/>
        </authorList>
    </citation>
    <scope>NUCLEOTIDE SEQUENCE [LARGE SCALE GENOMIC DNA]</scope>
    <source>
        <tissue evidence="1">Root</tissue>
    </source>
</reference>
<dbReference type="EMBL" id="KN668208">
    <property type="protein sequence ID" value="KHN05642.1"/>
    <property type="molecule type" value="Genomic_DNA"/>
</dbReference>
<organism evidence="1">
    <name type="scientific">Glycine soja</name>
    <name type="common">Wild soybean</name>
    <dbReference type="NCBI Taxonomy" id="3848"/>
    <lineage>
        <taxon>Eukaryota</taxon>
        <taxon>Viridiplantae</taxon>
        <taxon>Streptophyta</taxon>
        <taxon>Embryophyta</taxon>
        <taxon>Tracheophyta</taxon>
        <taxon>Spermatophyta</taxon>
        <taxon>Magnoliopsida</taxon>
        <taxon>eudicotyledons</taxon>
        <taxon>Gunneridae</taxon>
        <taxon>Pentapetalae</taxon>
        <taxon>rosids</taxon>
        <taxon>fabids</taxon>
        <taxon>Fabales</taxon>
        <taxon>Fabaceae</taxon>
        <taxon>Papilionoideae</taxon>
        <taxon>50 kb inversion clade</taxon>
        <taxon>NPAAA clade</taxon>
        <taxon>indigoferoid/millettioid clade</taxon>
        <taxon>Phaseoleae</taxon>
        <taxon>Glycine</taxon>
        <taxon>Glycine subgen. Soja</taxon>
    </lineage>
</organism>
<dbReference type="GO" id="GO:0052923">
    <property type="term" value="F:all-trans-nonaprenyl-diphosphate synthase (geranyl-diphosphate specific) activity"/>
    <property type="evidence" value="ECO:0007669"/>
    <property type="project" value="UniProtKB-EC"/>
</dbReference>
<dbReference type="Proteomes" id="UP000053555">
    <property type="component" value="Unassembled WGS sequence"/>
</dbReference>
<dbReference type="PANTHER" id="PTHR11439">
    <property type="entry name" value="GAG-POL-RELATED RETROTRANSPOSON"/>
    <property type="match status" value="1"/>
</dbReference>
<dbReference type="CDD" id="cd09272">
    <property type="entry name" value="RNase_HI_RT_Ty1"/>
    <property type="match status" value="1"/>
</dbReference>
<dbReference type="AlphaFoldDB" id="A0A0B2PDC2"/>
<evidence type="ECO:0000313" key="1">
    <source>
        <dbReference type="EMBL" id="KHN05642.1"/>
    </source>
</evidence>
<keyword evidence="1" id="KW-0808">Transferase</keyword>
<accession>A0A0B2PDC2</accession>
<name>A0A0B2PDC2_GLYSO</name>
<proteinExistence type="predicted"/>
<dbReference type="EC" id="2.5.1.84" evidence="1"/>
<dbReference type="PANTHER" id="PTHR11439:SF470">
    <property type="entry name" value="CYSTEINE-RICH RLK (RECEPTOR-LIKE PROTEIN KINASE) 8"/>
    <property type="match status" value="1"/>
</dbReference>
<protein>
    <submittedName>
        <fullName evidence="1">Copia protein</fullName>
        <ecNumber evidence="1">2.5.1.84</ecNumber>
    </submittedName>
</protein>
<gene>
    <name evidence="1" type="ORF">glysoja_038438</name>
</gene>
<sequence length="107" mass="12105">MTSACCELSWLRSLLKDLGILHLRAALLYCDNKEALHIASNPVFHKRTQHIEIDCHFIRDKIQDGSVATEYVPSTEQVVDVFTKSLGKESFFTMKCKLGVLDIHSPT</sequence>